<dbReference type="EMBL" id="LN856931">
    <property type="protein sequence ID" value="CDP95076.1"/>
    <property type="molecule type" value="Genomic_DNA"/>
</dbReference>
<proteinExistence type="predicted"/>
<name>A0A1I9G1W6_BRUMA</name>
<gene>
    <name evidence="1" type="primary">Bm9672</name>
    <name evidence="1" type="ORF">BM_Bm9672</name>
</gene>
<evidence type="ECO:0000313" key="1">
    <source>
        <dbReference type="EMBL" id="CDP95076.1"/>
    </source>
</evidence>
<accession>A0A1I9G1W6</accession>
<protein>
    <submittedName>
        <fullName evidence="1">Bm9672</fullName>
    </submittedName>
</protein>
<organism evidence="1">
    <name type="scientific">Brugia malayi</name>
    <name type="common">Filarial nematode worm</name>
    <dbReference type="NCBI Taxonomy" id="6279"/>
    <lineage>
        <taxon>Eukaryota</taxon>
        <taxon>Metazoa</taxon>
        <taxon>Ecdysozoa</taxon>
        <taxon>Nematoda</taxon>
        <taxon>Chromadorea</taxon>
        <taxon>Rhabditida</taxon>
        <taxon>Spirurina</taxon>
        <taxon>Spiruromorpha</taxon>
        <taxon>Filarioidea</taxon>
        <taxon>Onchocercidae</taxon>
        <taxon>Brugia</taxon>
    </lineage>
</organism>
<reference evidence="1" key="1">
    <citation type="journal article" date="2007" name="Science">
        <title>Draft genome of the filarial nematode parasite Brugia malayi.</title>
        <authorList>
            <person name="Ghedin E."/>
            <person name="Wang S."/>
            <person name="Spiro D."/>
            <person name="Caler E."/>
            <person name="Zhao Q."/>
            <person name="Crabtree J."/>
            <person name="Allen J.E."/>
            <person name="Delcher A.L."/>
            <person name="Guiliano D.B."/>
            <person name="Miranda-Saavedra D."/>
            <person name="Angiuoli S.V."/>
            <person name="Creasy T."/>
            <person name="Amedeo P."/>
            <person name="Haas B."/>
            <person name="El-Sayed N.M."/>
            <person name="Wortman J.R."/>
            <person name="Feldblyum T."/>
            <person name="Tallon L."/>
            <person name="Schatz M."/>
            <person name="Shumway M."/>
            <person name="Koo H."/>
            <person name="Salzberg S.L."/>
            <person name="Schobel S."/>
            <person name="Pertea M."/>
            <person name="Pop M."/>
            <person name="White O."/>
            <person name="Barton G.J."/>
            <person name="Carlow C.K."/>
            <person name="Crawford M.J."/>
            <person name="Daub J."/>
            <person name="Dimmic M.W."/>
            <person name="Estes C.F."/>
            <person name="Foster J.M."/>
            <person name="Ganatra M."/>
            <person name="Gregory W.F."/>
            <person name="Johnson N.M."/>
            <person name="Jin J."/>
            <person name="Komuniecki R."/>
            <person name="Korf I."/>
            <person name="Kumar S."/>
            <person name="Laney S."/>
            <person name="Li B.W."/>
            <person name="Li W."/>
            <person name="Lindblom T.H."/>
            <person name="Lustigman S."/>
            <person name="Ma D."/>
            <person name="Maina C.V."/>
            <person name="Martin D.M."/>
            <person name="McCarter J.P."/>
            <person name="McReynolds L."/>
            <person name="Mitreva M."/>
            <person name="Nutman T.B."/>
            <person name="Parkinson J."/>
            <person name="Peregrin-Alvarez J.M."/>
            <person name="Poole C."/>
            <person name="Ren Q."/>
            <person name="Saunders L."/>
            <person name="Sluder A.E."/>
            <person name="Smith K."/>
            <person name="Stanke M."/>
            <person name="Unnasch T.R."/>
            <person name="Ware J."/>
            <person name="Wei A.D."/>
            <person name="Weil G."/>
            <person name="Williams D.J."/>
            <person name="Zhang Y."/>
            <person name="Williams S.A."/>
            <person name="Fraser-Liggett C."/>
            <person name="Slatko B."/>
            <person name="Blaxter M.L."/>
            <person name="Scott A.L."/>
        </authorList>
    </citation>
    <scope>NUCLEOTIDE SEQUENCE</scope>
    <source>
        <strain evidence="1">FR3</strain>
    </source>
</reference>
<sequence length="139" mass="15965">MFAYVDGQTMCIRIFLQRTQYKKGRRAQAHHTALRHAYPSSTNGVFLCLSLPKDGWADSIGLRASSNRIVPVYHAGPFLSAYWEDKSNDGQRCMWKLLTRIDNGQSTSNKRHKKDKKVVTRCRMTIYETNCGMDEDRCG</sequence>
<dbReference type="AlphaFoldDB" id="A0A1I9G1W6"/>
<reference evidence="1" key="2">
    <citation type="submission" date="2012-12" db="EMBL/GenBank/DDBJ databases">
        <authorList>
            <consortium name="WormBase Consortium"/>
            <person name="Ghedin E."/>
            <person name="Paulini M."/>
        </authorList>
    </citation>
    <scope>NUCLEOTIDE SEQUENCE</scope>
    <source>
        <strain evidence="1">FR3</strain>
    </source>
</reference>